<dbReference type="Proteomes" id="UP000242381">
    <property type="component" value="Unassembled WGS sequence"/>
</dbReference>
<proteinExistence type="predicted"/>
<protein>
    <submittedName>
        <fullName evidence="4">Src homology-3</fullName>
    </submittedName>
</protein>
<dbReference type="SUPFAM" id="SSF50044">
    <property type="entry name" value="SH3-domain"/>
    <property type="match status" value="1"/>
</dbReference>
<evidence type="ECO:0000256" key="2">
    <source>
        <dbReference type="PROSITE-ProRule" id="PRU00192"/>
    </source>
</evidence>
<dbReference type="VEuPathDB" id="FungiDB:BCV72DRAFT_80373"/>
<dbReference type="PANTHER" id="PTHR46026:SF1">
    <property type="entry name" value="RHO-TYPE GUANINE NUCLEOTIDE EXCHANGE FACTOR, ISOFORM F"/>
    <property type="match status" value="1"/>
</dbReference>
<gene>
    <name evidence="4" type="ORF">BCV71DRAFT_189042</name>
</gene>
<dbReference type="InterPro" id="IPR001452">
    <property type="entry name" value="SH3_domain"/>
</dbReference>
<dbReference type="PANTHER" id="PTHR46026">
    <property type="entry name" value="RHO-TYPE GUANINE NUCLEOTIDE EXCHANGE FACTOR, ISOFORM F"/>
    <property type="match status" value="1"/>
</dbReference>
<dbReference type="GO" id="GO:0005085">
    <property type="term" value="F:guanyl-nucleotide exchange factor activity"/>
    <property type="evidence" value="ECO:0007669"/>
    <property type="project" value="TreeGrafter"/>
</dbReference>
<dbReference type="Pfam" id="PF00018">
    <property type="entry name" value="SH3_1"/>
    <property type="match status" value="1"/>
</dbReference>
<sequence length="67" mass="7654">MNTKDIICQVRALYPYEPKDPSALSFKANAIIDVFAQLESGWWDGCCEGRRGWFPSNYVEILKQAVL</sequence>
<evidence type="ECO:0000259" key="3">
    <source>
        <dbReference type="PROSITE" id="PS50002"/>
    </source>
</evidence>
<dbReference type="PROSITE" id="PS50002">
    <property type="entry name" value="SH3"/>
    <property type="match status" value="1"/>
</dbReference>
<accession>A0A1X0RN76</accession>
<reference evidence="4 5" key="1">
    <citation type="journal article" date="2016" name="Proc. Natl. Acad. Sci. U.S.A.">
        <title>Lipid metabolic changes in an early divergent fungus govern the establishment of a mutualistic symbiosis with endobacteria.</title>
        <authorList>
            <person name="Lastovetsky O.A."/>
            <person name="Gaspar M.L."/>
            <person name="Mondo S.J."/>
            <person name="LaButti K.M."/>
            <person name="Sandor L."/>
            <person name="Grigoriev I.V."/>
            <person name="Henry S.A."/>
            <person name="Pawlowska T.E."/>
        </authorList>
    </citation>
    <scope>NUCLEOTIDE SEQUENCE [LARGE SCALE GENOMIC DNA]</scope>
    <source>
        <strain evidence="4 5">ATCC 11559</strain>
    </source>
</reference>
<evidence type="ECO:0000256" key="1">
    <source>
        <dbReference type="ARBA" id="ARBA00022443"/>
    </source>
</evidence>
<dbReference type="Gene3D" id="2.30.30.40">
    <property type="entry name" value="SH3 Domains"/>
    <property type="match status" value="1"/>
</dbReference>
<dbReference type="GO" id="GO:0005737">
    <property type="term" value="C:cytoplasm"/>
    <property type="evidence" value="ECO:0007669"/>
    <property type="project" value="TreeGrafter"/>
</dbReference>
<dbReference type="EMBL" id="KV921531">
    <property type="protein sequence ID" value="ORE13495.1"/>
    <property type="molecule type" value="Genomic_DNA"/>
</dbReference>
<organism evidence="4 5">
    <name type="scientific">Rhizopus microsporus</name>
    <dbReference type="NCBI Taxonomy" id="58291"/>
    <lineage>
        <taxon>Eukaryota</taxon>
        <taxon>Fungi</taxon>
        <taxon>Fungi incertae sedis</taxon>
        <taxon>Mucoromycota</taxon>
        <taxon>Mucoromycotina</taxon>
        <taxon>Mucoromycetes</taxon>
        <taxon>Mucorales</taxon>
        <taxon>Mucorineae</taxon>
        <taxon>Rhizopodaceae</taxon>
        <taxon>Rhizopus</taxon>
    </lineage>
</organism>
<dbReference type="SMART" id="SM00326">
    <property type="entry name" value="SH3"/>
    <property type="match status" value="1"/>
</dbReference>
<dbReference type="OMA" id="VTHCEAR"/>
<feature type="domain" description="SH3" evidence="3">
    <location>
        <begin position="5"/>
        <end position="64"/>
    </location>
</feature>
<evidence type="ECO:0000313" key="4">
    <source>
        <dbReference type="EMBL" id="ORE13495.1"/>
    </source>
</evidence>
<name>A0A1X0RN76_RHIZD</name>
<evidence type="ECO:0000313" key="5">
    <source>
        <dbReference type="Proteomes" id="UP000242381"/>
    </source>
</evidence>
<keyword evidence="1 2" id="KW-0728">SH3 domain</keyword>
<dbReference type="PRINTS" id="PR00452">
    <property type="entry name" value="SH3DOMAIN"/>
</dbReference>
<dbReference type="AlphaFoldDB" id="A0A1X0RN76"/>
<dbReference type="InterPro" id="IPR036028">
    <property type="entry name" value="SH3-like_dom_sf"/>
</dbReference>
<dbReference type="FunFam" id="2.30.30.40:FF:000072">
    <property type="entry name" value="Unconventional Myosin IB"/>
    <property type="match status" value="1"/>
</dbReference>